<dbReference type="EMBL" id="JAABOO010000001">
    <property type="protein sequence ID" value="NER12731.1"/>
    <property type="molecule type" value="Genomic_DNA"/>
</dbReference>
<evidence type="ECO:0000313" key="1">
    <source>
        <dbReference type="EMBL" id="NER12731.1"/>
    </source>
</evidence>
<proteinExistence type="predicted"/>
<organism evidence="1 2">
    <name type="scientific">Leptobacterium flavescens</name>
    <dbReference type="NCBI Taxonomy" id="472055"/>
    <lineage>
        <taxon>Bacteria</taxon>
        <taxon>Pseudomonadati</taxon>
        <taxon>Bacteroidota</taxon>
        <taxon>Flavobacteriia</taxon>
        <taxon>Flavobacteriales</taxon>
        <taxon>Flavobacteriaceae</taxon>
        <taxon>Leptobacterium</taxon>
    </lineage>
</organism>
<keyword evidence="2" id="KW-1185">Reference proteome</keyword>
<comment type="caution">
    <text evidence="1">The sequence shown here is derived from an EMBL/GenBank/DDBJ whole genome shotgun (WGS) entry which is preliminary data.</text>
</comment>
<dbReference type="Proteomes" id="UP000468581">
    <property type="component" value="Unassembled WGS sequence"/>
</dbReference>
<sequence>MAIIPLNFSQSSRLKAICLITPTEEIGNSEPVMVLMDMFSNALWYKKSTEIFPFDCLSANYIEQLYAQLRMDKEAFSILNGMTIQEAVEMYTKVAYGDICSKTFIELMN</sequence>
<evidence type="ECO:0000313" key="2">
    <source>
        <dbReference type="Proteomes" id="UP000468581"/>
    </source>
</evidence>
<dbReference type="RefSeq" id="WP_163605741.1">
    <property type="nucleotide sequence ID" value="NZ_JAABOO010000001.1"/>
</dbReference>
<reference evidence="1 2" key="1">
    <citation type="submission" date="2020-01" db="EMBL/GenBank/DDBJ databases">
        <title>Leptobacterium flavescens.</title>
        <authorList>
            <person name="Wang G."/>
        </authorList>
    </citation>
    <scope>NUCLEOTIDE SEQUENCE [LARGE SCALE GENOMIC DNA]</scope>
    <source>
        <strain evidence="1 2">KCTC 22160</strain>
    </source>
</reference>
<name>A0A6P0UHD0_9FLAO</name>
<gene>
    <name evidence="1" type="ORF">GWK08_04710</name>
</gene>
<dbReference type="AlphaFoldDB" id="A0A6P0UHD0"/>
<accession>A0A6P0UHD0</accession>
<protein>
    <submittedName>
        <fullName evidence="1">Uncharacterized protein</fullName>
    </submittedName>
</protein>